<evidence type="ECO:0000313" key="1">
    <source>
        <dbReference type="EMBL" id="KAL0065768.1"/>
    </source>
</evidence>
<reference evidence="1 2" key="1">
    <citation type="submission" date="2024-05" db="EMBL/GenBank/DDBJ databases">
        <title>A draft genome resource for the thread blight pathogen Marasmius tenuissimus strain MS-2.</title>
        <authorList>
            <person name="Yulfo-Soto G.E."/>
            <person name="Baruah I.K."/>
            <person name="Amoako-Attah I."/>
            <person name="Bukari Y."/>
            <person name="Meinhardt L.W."/>
            <person name="Bailey B.A."/>
            <person name="Cohen S.P."/>
        </authorList>
    </citation>
    <scope>NUCLEOTIDE SEQUENCE [LARGE SCALE GENOMIC DNA]</scope>
    <source>
        <strain evidence="1 2">MS-2</strain>
    </source>
</reference>
<name>A0ABR2ZWI3_9AGAR</name>
<accession>A0ABR2ZWI3</accession>
<organism evidence="1 2">
    <name type="scientific">Marasmius tenuissimus</name>
    <dbReference type="NCBI Taxonomy" id="585030"/>
    <lineage>
        <taxon>Eukaryota</taxon>
        <taxon>Fungi</taxon>
        <taxon>Dikarya</taxon>
        <taxon>Basidiomycota</taxon>
        <taxon>Agaricomycotina</taxon>
        <taxon>Agaricomycetes</taxon>
        <taxon>Agaricomycetidae</taxon>
        <taxon>Agaricales</taxon>
        <taxon>Marasmiineae</taxon>
        <taxon>Marasmiaceae</taxon>
        <taxon>Marasmius</taxon>
    </lineage>
</organism>
<proteinExistence type="predicted"/>
<protein>
    <submittedName>
        <fullName evidence="1">Uncharacterized protein</fullName>
    </submittedName>
</protein>
<gene>
    <name evidence="1" type="ORF">AAF712_007255</name>
</gene>
<comment type="caution">
    <text evidence="1">The sequence shown here is derived from an EMBL/GenBank/DDBJ whole genome shotgun (WGS) entry which is preliminary data.</text>
</comment>
<evidence type="ECO:0000313" key="2">
    <source>
        <dbReference type="Proteomes" id="UP001437256"/>
    </source>
</evidence>
<dbReference type="EMBL" id="JBBXMP010000043">
    <property type="protein sequence ID" value="KAL0065768.1"/>
    <property type="molecule type" value="Genomic_DNA"/>
</dbReference>
<keyword evidence="2" id="KW-1185">Reference proteome</keyword>
<dbReference type="Proteomes" id="UP001437256">
    <property type="component" value="Unassembled WGS sequence"/>
</dbReference>
<sequence>MSGLAPTLVIVRVAYRKSVDSVQQMMTTLQFAEGREDEQQSESTAAKQTTIDMRGRIRVTVDGDSSPSSEEKPVGV</sequence>